<proteinExistence type="predicted"/>
<dbReference type="Proteomes" id="UP000584867">
    <property type="component" value="Unassembled WGS sequence"/>
</dbReference>
<dbReference type="PANTHER" id="PTHR48098:SF6">
    <property type="entry name" value="FERRI-BACILLIBACTIN ESTERASE BESA"/>
    <property type="match status" value="1"/>
</dbReference>
<evidence type="ECO:0000313" key="2">
    <source>
        <dbReference type="Proteomes" id="UP000584867"/>
    </source>
</evidence>
<keyword evidence="1" id="KW-0378">Hydrolase</keyword>
<protein>
    <submittedName>
        <fullName evidence="1">Putative alpha/beta superfamily hydrolase</fullName>
    </submittedName>
</protein>
<dbReference type="SUPFAM" id="SSF53474">
    <property type="entry name" value="alpha/beta-Hydrolases"/>
    <property type="match status" value="1"/>
</dbReference>
<dbReference type="AlphaFoldDB" id="A0A7W8E9V6"/>
<dbReference type="InterPro" id="IPR029058">
    <property type="entry name" value="AB_hydrolase_fold"/>
</dbReference>
<gene>
    <name evidence="1" type="ORF">HDF15_002508</name>
</gene>
<dbReference type="EMBL" id="JACHIO010000009">
    <property type="protein sequence ID" value="MBB5064157.1"/>
    <property type="molecule type" value="Genomic_DNA"/>
</dbReference>
<dbReference type="InterPro" id="IPR000801">
    <property type="entry name" value="Esterase-like"/>
</dbReference>
<organism evidence="1 2">
    <name type="scientific">Granulicella mallensis</name>
    <dbReference type="NCBI Taxonomy" id="940614"/>
    <lineage>
        <taxon>Bacteria</taxon>
        <taxon>Pseudomonadati</taxon>
        <taxon>Acidobacteriota</taxon>
        <taxon>Terriglobia</taxon>
        <taxon>Terriglobales</taxon>
        <taxon>Acidobacteriaceae</taxon>
        <taxon>Granulicella</taxon>
    </lineage>
</organism>
<dbReference type="GO" id="GO:0016787">
    <property type="term" value="F:hydrolase activity"/>
    <property type="evidence" value="ECO:0007669"/>
    <property type="project" value="UniProtKB-KW"/>
</dbReference>
<dbReference type="Pfam" id="PF00756">
    <property type="entry name" value="Esterase"/>
    <property type="match status" value="1"/>
</dbReference>
<dbReference type="InterPro" id="IPR050583">
    <property type="entry name" value="Mycobacterial_A85_antigen"/>
</dbReference>
<reference evidence="1 2" key="1">
    <citation type="submission" date="2020-08" db="EMBL/GenBank/DDBJ databases">
        <title>Genomic Encyclopedia of Type Strains, Phase IV (KMG-V): Genome sequencing to study the core and pangenomes of soil and plant-associated prokaryotes.</title>
        <authorList>
            <person name="Whitman W."/>
        </authorList>
    </citation>
    <scope>NUCLEOTIDE SEQUENCE [LARGE SCALE GENOMIC DNA]</scope>
    <source>
        <strain evidence="1 2">X5P3</strain>
    </source>
</reference>
<dbReference type="Gene3D" id="3.40.50.1820">
    <property type="entry name" value="alpha/beta hydrolase"/>
    <property type="match status" value="1"/>
</dbReference>
<name>A0A7W8E9V6_9BACT</name>
<comment type="caution">
    <text evidence="1">The sequence shown here is derived from an EMBL/GenBank/DDBJ whole genome shotgun (WGS) entry which is preliminary data.</text>
</comment>
<sequence>MNDSLIAVSPDFMPLPADDFGLRFEGASTSSDGALPYDLDSNPRYRVLRGFHSRFLPDDRDISIYLPEAYRTETRRRFPVFYLHDGQNLFDGRTSYAANRTWRAHTTADWLTRQGLIEPVILVGIANTGARRIAEYTPTRDARLGGGEGTLYGRLLVEDLKPLIDRRFRTLPDAANTALGGSSLGGLITLVLGMKYPEVFGKLAVLSPSVWWDNRSLLALMNPSQPKQHLRIWLDMGTAEGLRHLRDTDLLHRRLVLRGWRDGIDLKYLRVPGGVHDEEAWAARFDQVLKFLFPAVK</sequence>
<dbReference type="PANTHER" id="PTHR48098">
    <property type="entry name" value="ENTEROCHELIN ESTERASE-RELATED"/>
    <property type="match status" value="1"/>
</dbReference>
<dbReference type="RefSeq" id="WP_260331024.1">
    <property type="nucleotide sequence ID" value="NZ_JACHIO010000009.1"/>
</dbReference>
<accession>A0A7W8E9V6</accession>
<evidence type="ECO:0000313" key="1">
    <source>
        <dbReference type="EMBL" id="MBB5064157.1"/>
    </source>
</evidence>